<evidence type="ECO:0000256" key="1">
    <source>
        <dbReference type="SAM" id="Phobius"/>
    </source>
</evidence>
<accession>A0A1P8UWJ8</accession>
<protein>
    <submittedName>
        <fullName evidence="2">Uncharacterized protein</fullName>
    </submittedName>
</protein>
<gene>
    <name evidence="2" type="ORF">Ga0080574_TMP3437</name>
</gene>
<keyword evidence="1" id="KW-1133">Transmembrane helix</keyword>
<name>A0A1P8UWJ8_9RHOB</name>
<keyword evidence="1" id="KW-0812">Transmembrane</keyword>
<organism evidence="2 3">
    <name type="scientific">Salipiger abyssi</name>
    <dbReference type="NCBI Taxonomy" id="1250539"/>
    <lineage>
        <taxon>Bacteria</taxon>
        <taxon>Pseudomonadati</taxon>
        <taxon>Pseudomonadota</taxon>
        <taxon>Alphaproteobacteria</taxon>
        <taxon>Rhodobacterales</taxon>
        <taxon>Roseobacteraceae</taxon>
        <taxon>Salipiger</taxon>
    </lineage>
</organism>
<reference evidence="2 3" key="1">
    <citation type="submission" date="2016-04" db="EMBL/GenBank/DDBJ databases">
        <title>Deep-sea bacteria in the southern Pacific.</title>
        <authorList>
            <person name="Tang K."/>
        </authorList>
    </citation>
    <scope>NUCLEOTIDE SEQUENCE [LARGE SCALE GENOMIC DNA]</scope>
    <source>
        <strain evidence="2 3">JLT2014</strain>
    </source>
</reference>
<sequence length="65" mass="6941">MFRSQDDLPLQSAAPADPLLRVIDRAAAAVFVVLLALAALVALDAWQATQARLVETEQVALPLTD</sequence>
<dbReference type="KEGG" id="paby:Ga0080574_TMP3437"/>
<proteinExistence type="predicted"/>
<evidence type="ECO:0000313" key="3">
    <source>
        <dbReference type="Proteomes" id="UP000187059"/>
    </source>
</evidence>
<keyword evidence="3" id="KW-1185">Reference proteome</keyword>
<dbReference type="EMBL" id="CP015093">
    <property type="protein sequence ID" value="APZ53771.1"/>
    <property type="molecule type" value="Genomic_DNA"/>
</dbReference>
<feature type="transmembrane region" description="Helical" evidence="1">
    <location>
        <begin position="26"/>
        <end position="46"/>
    </location>
</feature>
<dbReference type="RefSeq" id="WP_076702671.1">
    <property type="nucleotide sequence ID" value="NZ_CP015093.1"/>
</dbReference>
<dbReference type="AlphaFoldDB" id="A0A1P8UWJ8"/>
<dbReference type="Proteomes" id="UP000187059">
    <property type="component" value="Chromosome"/>
</dbReference>
<keyword evidence="1" id="KW-0472">Membrane</keyword>
<evidence type="ECO:0000313" key="2">
    <source>
        <dbReference type="EMBL" id="APZ53771.1"/>
    </source>
</evidence>